<gene>
    <name evidence="2" type="ORF">ACJMK2_004473</name>
</gene>
<keyword evidence="1" id="KW-0812">Transmembrane</keyword>
<dbReference type="EMBL" id="JBJQND010000001">
    <property type="protein sequence ID" value="KAL3892245.1"/>
    <property type="molecule type" value="Genomic_DNA"/>
</dbReference>
<comment type="caution">
    <text evidence="2">The sequence shown here is derived from an EMBL/GenBank/DDBJ whole genome shotgun (WGS) entry which is preliminary data.</text>
</comment>
<protein>
    <submittedName>
        <fullName evidence="2">Uncharacterized protein</fullName>
    </submittedName>
</protein>
<keyword evidence="1" id="KW-0472">Membrane</keyword>
<organism evidence="2 3">
    <name type="scientific">Sinanodonta woodiana</name>
    <name type="common">Chinese pond mussel</name>
    <name type="synonym">Anodonta woodiana</name>
    <dbReference type="NCBI Taxonomy" id="1069815"/>
    <lineage>
        <taxon>Eukaryota</taxon>
        <taxon>Metazoa</taxon>
        <taxon>Spiralia</taxon>
        <taxon>Lophotrochozoa</taxon>
        <taxon>Mollusca</taxon>
        <taxon>Bivalvia</taxon>
        <taxon>Autobranchia</taxon>
        <taxon>Heteroconchia</taxon>
        <taxon>Palaeoheterodonta</taxon>
        <taxon>Unionida</taxon>
        <taxon>Unionoidea</taxon>
        <taxon>Unionidae</taxon>
        <taxon>Unioninae</taxon>
        <taxon>Sinanodonta</taxon>
    </lineage>
</organism>
<evidence type="ECO:0000313" key="2">
    <source>
        <dbReference type="EMBL" id="KAL3892245.1"/>
    </source>
</evidence>
<dbReference type="AlphaFoldDB" id="A0ABD3Y2Q2"/>
<evidence type="ECO:0000256" key="1">
    <source>
        <dbReference type="SAM" id="Phobius"/>
    </source>
</evidence>
<keyword evidence="1" id="KW-1133">Transmembrane helix</keyword>
<evidence type="ECO:0000313" key="3">
    <source>
        <dbReference type="Proteomes" id="UP001634394"/>
    </source>
</evidence>
<accession>A0ABD3Y2Q2</accession>
<sequence length="93" mass="10373">DQFGNSYYCVWQHSVIFVDITNTKMMRDLVIIILIGLCFAYAANPAGETFTDAGVDDPLVREVAQHVLTASAGERWRRCNGASLVRITSAQHR</sequence>
<feature type="non-terminal residue" evidence="2">
    <location>
        <position position="1"/>
    </location>
</feature>
<proteinExistence type="predicted"/>
<dbReference type="Proteomes" id="UP001634394">
    <property type="component" value="Unassembled WGS sequence"/>
</dbReference>
<name>A0ABD3Y2Q2_SINWO</name>
<reference evidence="2 3" key="1">
    <citation type="submission" date="2024-11" db="EMBL/GenBank/DDBJ databases">
        <title>Chromosome-level genome assembly of the freshwater bivalve Anodonta woodiana.</title>
        <authorList>
            <person name="Chen X."/>
        </authorList>
    </citation>
    <scope>NUCLEOTIDE SEQUENCE [LARGE SCALE GENOMIC DNA]</scope>
    <source>
        <strain evidence="2">MN2024</strain>
        <tissue evidence="2">Gills</tissue>
    </source>
</reference>
<feature type="non-terminal residue" evidence="2">
    <location>
        <position position="93"/>
    </location>
</feature>
<feature type="transmembrane region" description="Helical" evidence="1">
    <location>
        <begin position="29"/>
        <end position="47"/>
    </location>
</feature>
<keyword evidence="3" id="KW-1185">Reference proteome</keyword>